<keyword evidence="3" id="KW-1185">Reference proteome</keyword>
<dbReference type="RefSeq" id="WP_097778148.1">
    <property type="nucleotide sequence ID" value="NZ_CABMES010000005.1"/>
</dbReference>
<accession>A0A2A6Z837</accession>
<reference evidence="2 3" key="1">
    <citation type="journal article" date="2017" name="Front. Microbiol.">
        <title>New Insights into the Diversity of the Genus Faecalibacterium.</title>
        <authorList>
            <person name="Benevides L."/>
            <person name="Burman S."/>
            <person name="Martin R."/>
            <person name="Robert V."/>
            <person name="Thomas M."/>
            <person name="Miquel S."/>
            <person name="Chain F."/>
            <person name="Sokol H."/>
            <person name="Bermudez-Humaran L.G."/>
            <person name="Morrison M."/>
            <person name="Langella P."/>
            <person name="Azevedo V.A."/>
            <person name="Chatel J.M."/>
            <person name="Soares S."/>
        </authorList>
    </citation>
    <scope>NUCLEOTIDE SEQUENCE [LARGE SCALE GENOMIC DNA]</scope>
    <source>
        <strain evidence="3">CNCM I-4540</strain>
    </source>
</reference>
<proteinExistence type="predicted"/>
<gene>
    <name evidence="2" type="ORF">CGS46_13580</name>
</gene>
<protein>
    <submittedName>
        <fullName evidence="2">Nucleoside kinase</fullName>
    </submittedName>
</protein>
<dbReference type="AlphaFoldDB" id="A0A2A6Z837"/>
<keyword evidence="2" id="KW-0808">Transferase</keyword>
<keyword evidence="2" id="KW-0418">Kinase</keyword>
<dbReference type="SUPFAM" id="SSF52540">
    <property type="entry name" value="P-loop containing nucleoside triphosphate hydrolases"/>
    <property type="match status" value="1"/>
</dbReference>
<evidence type="ECO:0000313" key="2">
    <source>
        <dbReference type="EMBL" id="PDX57545.1"/>
    </source>
</evidence>
<feature type="domain" description="Phosphoribulokinase/uridine kinase" evidence="1">
    <location>
        <begin position="52"/>
        <end position="164"/>
    </location>
</feature>
<dbReference type="EMBL" id="NMTQ01000037">
    <property type="protein sequence ID" value="PDX57545.1"/>
    <property type="molecule type" value="Genomic_DNA"/>
</dbReference>
<dbReference type="Pfam" id="PF00485">
    <property type="entry name" value="PRK"/>
    <property type="match status" value="1"/>
</dbReference>
<dbReference type="Proteomes" id="UP000220752">
    <property type="component" value="Unassembled WGS sequence"/>
</dbReference>
<dbReference type="Gene3D" id="3.40.50.300">
    <property type="entry name" value="P-loop containing nucleotide triphosphate hydrolases"/>
    <property type="match status" value="1"/>
</dbReference>
<dbReference type="PANTHER" id="PTHR10285">
    <property type="entry name" value="URIDINE KINASE"/>
    <property type="match status" value="1"/>
</dbReference>
<dbReference type="GO" id="GO:0005524">
    <property type="term" value="F:ATP binding"/>
    <property type="evidence" value="ECO:0007669"/>
    <property type="project" value="InterPro"/>
</dbReference>
<evidence type="ECO:0000259" key="1">
    <source>
        <dbReference type="Pfam" id="PF00485"/>
    </source>
</evidence>
<sequence>MITIWVPKRLVEIDLYNVAARSPQALADLSEQSYAQRVDYAAQKVQLSGAKIVMLTGPSASGKTTSAHCIAKALQKRGTPAQVVSLDNFFKGAEFYPRLPDGTLDYENPDTLDLPLIKQCLRELSETGKTVLPIYDFSAEKRSAEVEPIDLQGGVCIVEGIHALNPELTGLVKGDDIYRIYAGLREEYCIDGRRVINTQDIRLCRRTLRDAAARGRSPEKTLAMWDRVLDGETRYIKGFKTTADFLLDTSFTYELGLISKLLGVVRRQFTLEGHNAELWDETARRFEHVAPLELELLPEDSMLREFYGGAADRRAQNADV</sequence>
<organism evidence="2 3">
    <name type="scientific">Faecalibacterium langellae</name>
    <dbReference type="NCBI Taxonomy" id="3435293"/>
    <lineage>
        <taxon>Bacteria</taxon>
        <taxon>Bacillati</taxon>
        <taxon>Bacillota</taxon>
        <taxon>Clostridia</taxon>
        <taxon>Eubacteriales</taxon>
        <taxon>Oscillospiraceae</taxon>
        <taxon>Faecalibacterium</taxon>
    </lineage>
</organism>
<evidence type="ECO:0000313" key="3">
    <source>
        <dbReference type="Proteomes" id="UP000220752"/>
    </source>
</evidence>
<dbReference type="PRINTS" id="PR00988">
    <property type="entry name" value="URIDINKINASE"/>
</dbReference>
<dbReference type="InterPro" id="IPR027417">
    <property type="entry name" value="P-loop_NTPase"/>
</dbReference>
<name>A0A2A6Z837_9FIRM</name>
<dbReference type="GO" id="GO:0016301">
    <property type="term" value="F:kinase activity"/>
    <property type="evidence" value="ECO:0007669"/>
    <property type="project" value="UniProtKB-KW"/>
</dbReference>
<comment type="caution">
    <text evidence="2">The sequence shown here is derived from an EMBL/GenBank/DDBJ whole genome shotgun (WGS) entry which is preliminary data.</text>
</comment>
<dbReference type="InterPro" id="IPR006083">
    <property type="entry name" value="PRK/URK"/>
</dbReference>